<dbReference type="Proteomes" id="UP001164676">
    <property type="component" value="Chromosome"/>
</dbReference>
<sequence length="201" mass="22282">MNKFYFSLMTIFLTGCASTSWTAKNSVDEFTDKKSCKVVYGSDFGKGFSKGLGGIHYYPFIEKIDGEIIFGVHNDYNIPVGDVQLRIDNNKAITISYTETPVFYSASTAQKVDLSYMKNIDGIDQKAMQSTIDSTMKNVQKISIPFTATSGGKANLIIEQMKKGSELKMRIIGFGTNSTQSTSGKYIIDSQFKLALEQCEI</sequence>
<keyword evidence="2" id="KW-1185">Reference proteome</keyword>
<evidence type="ECO:0000313" key="1">
    <source>
        <dbReference type="EMBL" id="WBA15747.1"/>
    </source>
</evidence>
<protein>
    <submittedName>
        <fullName evidence="1">Uncharacterized protein</fullName>
    </submittedName>
</protein>
<dbReference type="RefSeq" id="WP_269598333.1">
    <property type="nucleotide sequence ID" value="NZ_CP114584.1"/>
</dbReference>
<dbReference type="EMBL" id="CP114584">
    <property type="protein sequence ID" value="WBA15747.1"/>
    <property type="molecule type" value="Genomic_DNA"/>
</dbReference>
<accession>A0ABY7LGK0</accession>
<evidence type="ECO:0000313" key="2">
    <source>
        <dbReference type="Proteomes" id="UP001164676"/>
    </source>
</evidence>
<gene>
    <name evidence="1" type="ORF">N7E60_05625</name>
</gene>
<dbReference type="PROSITE" id="PS51257">
    <property type="entry name" value="PROKAR_LIPOPROTEIN"/>
    <property type="match status" value="1"/>
</dbReference>
<name>A0ABY7LGK0_9GAMM</name>
<proteinExistence type="predicted"/>
<organism evidence="1 2">
    <name type="scientific">Salinivibrio proteolyticus</name>
    <dbReference type="NCBI Taxonomy" id="334715"/>
    <lineage>
        <taxon>Bacteria</taxon>
        <taxon>Pseudomonadati</taxon>
        <taxon>Pseudomonadota</taxon>
        <taxon>Gammaproteobacteria</taxon>
        <taxon>Vibrionales</taxon>
        <taxon>Vibrionaceae</taxon>
        <taxon>Salinivibrio</taxon>
    </lineage>
</organism>
<reference evidence="1" key="1">
    <citation type="submission" date="2022-09" db="EMBL/GenBank/DDBJ databases">
        <authorList>
            <person name="Li Z.-J."/>
        </authorList>
    </citation>
    <scope>NUCLEOTIDE SEQUENCE</scope>
    <source>
        <strain evidence="1">TGB10</strain>
    </source>
</reference>